<comment type="caution">
    <text evidence="2">The sequence shown here is derived from an EMBL/GenBank/DDBJ whole genome shotgun (WGS) entry which is preliminary data.</text>
</comment>
<proteinExistence type="predicted"/>
<dbReference type="OrthoDB" id="2437585at2759"/>
<keyword evidence="3" id="KW-1185">Reference proteome</keyword>
<protein>
    <submittedName>
        <fullName evidence="2">Uncharacterized protein</fullName>
    </submittedName>
</protein>
<reference evidence="2" key="1">
    <citation type="journal article" date="2020" name="Fungal Divers.">
        <title>Resolving the Mortierellaceae phylogeny through synthesis of multi-gene phylogenetics and phylogenomics.</title>
        <authorList>
            <person name="Vandepol N."/>
            <person name="Liber J."/>
            <person name="Desiro A."/>
            <person name="Na H."/>
            <person name="Kennedy M."/>
            <person name="Barry K."/>
            <person name="Grigoriev I.V."/>
            <person name="Miller A.N."/>
            <person name="O'Donnell K."/>
            <person name="Stajich J.E."/>
            <person name="Bonito G."/>
        </authorList>
    </citation>
    <scope>NUCLEOTIDE SEQUENCE</scope>
    <source>
        <strain evidence="2">NVP60</strain>
    </source>
</reference>
<feature type="region of interest" description="Disordered" evidence="1">
    <location>
        <begin position="24"/>
        <end position="44"/>
    </location>
</feature>
<feature type="non-terminal residue" evidence="2">
    <location>
        <position position="1"/>
    </location>
</feature>
<dbReference type="Proteomes" id="UP000823405">
    <property type="component" value="Unassembled WGS sequence"/>
</dbReference>
<evidence type="ECO:0000256" key="1">
    <source>
        <dbReference type="SAM" id="MobiDB-lite"/>
    </source>
</evidence>
<accession>A0A9P6UE76</accession>
<dbReference type="AlphaFoldDB" id="A0A9P6UE76"/>
<name>A0A9P6UE76_9FUNG</name>
<dbReference type="EMBL" id="JAAAIN010004194">
    <property type="protein sequence ID" value="KAG0282489.1"/>
    <property type="molecule type" value="Genomic_DNA"/>
</dbReference>
<sequence length="76" mass="8397">EAAPKKEAAPAKKEEAEVKITTVKITANDKDDSDSDGDDTPVVPVRKVVKIDETLLKELPEVPKKRGGRNLNKFRK</sequence>
<evidence type="ECO:0000313" key="3">
    <source>
        <dbReference type="Proteomes" id="UP000823405"/>
    </source>
</evidence>
<gene>
    <name evidence="2" type="ORF">BGZ97_008964</name>
</gene>
<evidence type="ECO:0000313" key="2">
    <source>
        <dbReference type="EMBL" id="KAG0282489.1"/>
    </source>
</evidence>
<organism evidence="2 3">
    <name type="scientific">Linnemannia gamsii</name>
    <dbReference type="NCBI Taxonomy" id="64522"/>
    <lineage>
        <taxon>Eukaryota</taxon>
        <taxon>Fungi</taxon>
        <taxon>Fungi incertae sedis</taxon>
        <taxon>Mucoromycota</taxon>
        <taxon>Mortierellomycotina</taxon>
        <taxon>Mortierellomycetes</taxon>
        <taxon>Mortierellales</taxon>
        <taxon>Mortierellaceae</taxon>
        <taxon>Linnemannia</taxon>
    </lineage>
</organism>